<dbReference type="AlphaFoldDB" id="A0A7K0C7P6"/>
<proteinExistence type="predicted"/>
<name>A0A7K0C7P6_9ACTN</name>
<dbReference type="EMBL" id="WEGH01000006">
    <property type="protein sequence ID" value="MQY09489.1"/>
    <property type="molecule type" value="Genomic_DNA"/>
</dbReference>
<keyword evidence="2" id="KW-1185">Reference proteome</keyword>
<reference evidence="1 2" key="1">
    <citation type="submission" date="2019-10" db="EMBL/GenBank/DDBJ databases">
        <title>Actinomadura rubteroloni sp. nov. and Actinomadura macrotermitis sp. nov., isolated from the gut of fungus growing-termite Macrotermes natalensis.</title>
        <authorList>
            <person name="Benndorf R."/>
            <person name="Martin K."/>
            <person name="Kuefner M."/>
            <person name="De Beer W."/>
            <person name="Kaster A.-K."/>
            <person name="Vollmers J."/>
            <person name="Poulsen M."/>
            <person name="Beemelmanns C."/>
        </authorList>
    </citation>
    <scope>NUCLEOTIDE SEQUENCE [LARGE SCALE GENOMIC DNA]</scope>
    <source>
        <strain evidence="1 2">RB68</strain>
    </source>
</reference>
<sequence length="473" mass="52284">MTKRPAGMGREKVRAVLGLARWEVELAAETGLLRRLEDRRFDPASVEAALADLDAFRRSLAREERCNATASAARLGVSVERFKRVAAAAGLEAVAEEEVRKYGKVLWVRYYRAGDVDGLADHVRADRELRAAARAVSRARAGPKAAATKKRNAELAMAAREEVERRRPGEACGPIGVLVWAVALMRAAGVALGWLRRFAEVDDPRVEELTAVVRRARFPQDALEARLAEIRPRALDAIGLLAGPRQVFTALGVPATAVPEHVDQFGGHVPEAALQELTHAPPPWLLHARAEYELGRAAAEVARQDAEELAQRWHVAESAIESAAKLSDAAVADLVGISVEVVRKLRPKSGRWSPEYVQGVLAARPDWIRSEEAAWREVERRRRKEQARLERNRQKRLAWRRKWAEVFGVPLDSVPTTIGRPTGNAIKAAREHPPRWARPPPDVLLRPAWAVGGLGVWKERRGDHPPGGLRAAL</sequence>
<organism evidence="1 2">
    <name type="scientific">Actinomadura macrotermitis</name>
    <dbReference type="NCBI Taxonomy" id="2585200"/>
    <lineage>
        <taxon>Bacteria</taxon>
        <taxon>Bacillati</taxon>
        <taxon>Actinomycetota</taxon>
        <taxon>Actinomycetes</taxon>
        <taxon>Streptosporangiales</taxon>
        <taxon>Thermomonosporaceae</taxon>
        <taxon>Actinomadura</taxon>
    </lineage>
</organism>
<protein>
    <submittedName>
        <fullName evidence="1">Uncharacterized protein</fullName>
    </submittedName>
</protein>
<comment type="caution">
    <text evidence="1">The sequence shown here is derived from an EMBL/GenBank/DDBJ whole genome shotgun (WGS) entry which is preliminary data.</text>
</comment>
<evidence type="ECO:0000313" key="2">
    <source>
        <dbReference type="Proteomes" id="UP000487268"/>
    </source>
</evidence>
<dbReference type="Proteomes" id="UP000487268">
    <property type="component" value="Unassembled WGS sequence"/>
</dbReference>
<evidence type="ECO:0000313" key="1">
    <source>
        <dbReference type="EMBL" id="MQY09489.1"/>
    </source>
</evidence>
<accession>A0A7K0C7P6</accession>
<gene>
    <name evidence="1" type="ORF">ACRB68_76150</name>
</gene>